<dbReference type="AlphaFoldDB" id="A0A2Z2NPI9"/>
<keyword evidence="6" id="KW-0408">Iron</keyword>
<dbReference type="SMART" id="SM00702">
    <property type="entry name" value="P4Hc"/>
    <property type="match status" value="1"/>
</dbReference>
<comment type="cofactor">
    <cofactor evidence="1">
        <name>L-ascorbate</name>
        <dbReference type="ChEBI" id="CHEBI:38290"/>
    </cofactor>
</comment>
<dbReference type="PANTHER" id="PTHR12907">
    <property type="entry name" value="EGL NINE HOMOLOG-RELATED"/>
    <property type="match status" value="1"/>
</dbReference>
<dbReference type="KEGG" id="gai:IMCC3135_07360"/>
<keyword evidence="3" id="KW-0847">Vitamin C</keyword>
<sequence length="229" mass="25481">MPPQPGHLIDAAPITTATSLDNLSLLESISNNLREHGYSVHLNALPHLLSHCLLNQAIATPSKEFRPASIGRRSKLSLQTDIRNDQISWINDSTVAGIAWIAWIAELQSYLNAHLFLGLFSFESHYAHYGPGCFYGRHQDAFHGDANRVLSLIVYLNPEWQAGDAGELVLYTGTSPEERLVIHPQFGTLVMFLSEDIEHEVLVTNKDRRSIAGWFHLNQSHGGLIDPPS</sequence>
<dbReference type="InterPro" id="IPR044862">
    <property type="entry name" value="Pro_4_hyd_alph_FE2OG_OXY"/>
</dbReference>
<dbReference type="InterPro" id="IPR051559">
    <property type="entry name" value="HIF_prolyl_hydroxylases"/>
</dbReference>
<evidence type="ECO:0000313" key="9">
    <source>
        <dbReference type="Proteomes" id="UP000250079"/>
    </source>
</evidence>
<evidence type="ECO:0000256" key="1">
    <source>
        <dbReference type="ARBA" id="ARBA00001961"/>
    </source>
</evidence>
<dbReference type="GO" id="GO:0031543">
    <property type="term" value="F:peptidyl-proline dioxygenase activity"/>
    <property type="evidence" value="ECO:0007669"/>
    <property type="project" value="TreeGrafter"/>
</dbReference>
<evidence type="ECO:0000256" key="2">
    <source>
        <dbReference type="ARBA" id="ARBA00022723"/>
    </source>
</evidence>
<evidence type="ECO:0000256" key="3">
    <source>
        <dbReference type="ARBA" id="ARBA00022896"/>
    </source>
</evidence>
<name>A0A2Z2NPI9_9GAMM</name>
<evidence type="ECO:0000313" key="8">
    <source>
        <dbReference type="EMBL" id="ASJ71578.1"/>
    </source>
</evidence>
<feature type="domain" description="Fe2OG dioxygenase" evidence="7">
    <location>
        <begin position="115"/>
        <end position="217"/>
    </location>
</feature>
<dbReference type="Pfam" id="PF13640">
    <property type="entry name" value="2OG-FeII_Oxy_3"/>
    <property type="match status" value="1"/>
</dbReference>
<protein>
    <recommendedName>
        <fullName evidence="7">Fe2OG dioxygenase domain-containing protein</fullName>
    </recommendedName>
</protein>
<dbReference type="PROSITE" id="PS51471">
    <property type="entry name" value="FE2OG_OXY"/>
    <property type="match status" value="1"/>
</dbReference>
<dbReference type="GO" id="GO:0008198">
    <property type="term" value="F:ferrous iron binding"/>
    <property type="evidence" value="ECO:0007669"/>
    <property type="project" value="TreeGrafter"/>
</dbReference>
<reference evidence="8 9" key="1">
    <citation type="submission" date="2016-12" db="EMBL/GenBank/DDBJ databases">
        <authorList>
            <person name="Song W.-J."/>
            <person name="Kurnit D.M."/>
        </authorList>
    </citation>
    <scope>NUCLEOTIDE SEQUENCE [LARGE SCALE GENOMIC DNA]</scope>
    <source>
        <strain evidence="8 9">IMCC3135</strain>
    </source>
</reference>
<keyword evidence="9" id="KW-1185">Reference proteome</keyword>
<gene>
    <name evidence="8" type="ORF">IMCC3135_07360</name>
</gene>
<dbReference type="GO" id="GO:0031418">
    <property type="term" value="F:L-ascorbic acid binding"/>
    <property type="evidence" value="ECO:0007669"/>
    <property type="project" value="UniProtKB-KW"/>
</dbReference>
<organism evidence="8 9">
    <name type="scientific">Granulosicoccus antarcticus IMCC3135</name>
    <dbReference type="NCBI Taxonomy" id="1192854"/>
    <lineage>
        <taxon>Bacteria</taxon>
        <taxon>Pseudomonadati</taxon>
        <taxon>Pseudomonadota</taxon>
        <taxon>Gammaproteobacteria</taxon>
        <taxon>Chromatiales</taxon>
        <taxon>Granulosicoccaceae</taxon>
        <taxon>Granulosicoccus</taxon>
    </lineage>
</organism>
<evidence type="ECO:0000259" key="7">
    <source>
        <dbReference type="PROSITE" id="PS51471"/>
    </source>
</evidence>
<keyword evidence="2" id="KW-0479">Metal-binding</keyword>
<keyword evidence="5" id="KW-0560">Oxidoreductase</keyword>
<dbReference type="PANTHER" id="PTHR12907:SF26">
    <property type="entry name" value="HIF PROLYL HYDROXYLASE, ISOFORM C"/>
    <property type="match status" value="1"/>
</dbReference>
<accession>A0A2Z2NPI9</accession>
<keyword evidence="4" id="KW-0223">Dioxygenase</keyword>
<dbReference type="Proteomes" id="UP000250079">
    <property type="component" value="Chromosome"/>
</dbReference>
<evidence type="ECO:0000256" key="4">
    <source>
        <dbReference type="ARBA" id="ARBA00022964"/>
    </source>
</evidence>
<dbReference type="InterPro" id="IPR005123">
    <property type="entry name" value="Oxoglu/Fe-dep_dioxygenase_dom"/>
</dbReference>
<dbReference type="InterPro" id="IPR006620">
    <property type="entry name" value="Pro_4_hyd_alph"/>
</dbReference>
<evidence type="ECO:0000256" key="6">
    <source>
        <dbReference type="ARBA" id="ARBA00023004"/>
    </source>
</evidence>
<proteinExistence type="predicted"/>
<evidence type="ECO:0000256" key="5">
    <source>
        <dbReference type="ARBA" id="ARBA00023002"/>
    </source>
</evidence>
<dbReference type="GO" id="GO:0071456">
    <property type="term" value="P:cellular response to hypoxia"/>
    <property type="evidence" value="ECO:0007669"/>
    <property type="project" value="TreeGrafter"/>
</dbReference>
<dbReference type="Gene3D" id="2.60.120.620">
    <property type="entry name" value="q2cbj1_9rhob like domain"/>
    <property type="match status" value="1"/>
</dbReference>
<dbReference type="EMBL" id="CP018632">
    <property type="protein sequence ID" value="ASJ71578.1"/>
    <property type="molecule type" value="Genomic_DNA"/>
</dbReference>